<evidence type="ECO:0000313" key="5">
    <source>
        <dbReference type="Proteomes" id="UP001169006"/>
    </source>
</evidence>
<comment type="caution">
    <text evidence="4">The sequence shown here is derived from an EMBL/GenBank/DDBJ whole genome shotgun (WGS) entry which is preliminary data.</text>
</comment>
<keyword evidence="1" id="KW-0732">Signal</keyword>
<dbReference type="RefSeq" id="WP_302075698.1">
    <property type="nucleotide sequence ID" value="NZ_JAUKWQ010000001.1"/>
</dbReference>
<dbReference type="Proteomes" id="UP001169006">
    <property type="component" value="Unassembled WGS sequence"/>
</dbReference>
<dbReference type="SUPFAM" id="SSF56300">
    <property type="entry name" value="Metallo-dependent phosphatases"/>
    <property type="match status" value="1"/>
</dbReference>
<gene>
    <name evidence="4" type="ORF">Q2T52_05755</name>
</gene>
<feature type="compositionally biased region" description="Polar residues" evidence="2">
    <location>
        <begin position="1"/>
        <end position="10"/>
    </location>
</feature>
<evidence type="ECO:0000256" key="2">
    <source>
        <dbReference type="SAM" id="MobiDB-lite"/>
    </source>
</evidence>
<dbReference type="InterPro" id="IPR029052">
    <property type="entry name" value="Metallo-depent_PP-like"/>
</dbReference>
<reference evidence="4" key="1">
    <citation type="journal article" date="2015" name="Int. J. Syst. Evol. Microbiol.">
        <title>Rhizobium oryzicola sp. nov., potential plant-growth-promoting endophytic bacteria isolated from rice roots.</title>
        <authorList>
            <person name="Zhang X.X."/>
            <person name="Gao J.S."/>
            <person name="Cao Y.H."/>
            <person name="Sheirdil R.A."/>
            <person name="Wang X.C."/>
            <person name="Zhang L."/>
        </authorList>
    </citation>
    <scope>NUCLEOTIDE SEQUENCE</scope>
    <source>
        <strain evidence="4">05753</strain>
    </source>
</reference>
<dbReference type="PANTHER" id="PTHR22953">
    <property type="entry name" value="ACID PHOSPHATASE RELATED"/>
    <property type="match status" value="1"/>
</dbReference>
<feature type="domain" description="Calcineurin-like phosphoesterase" evidence="3">
    <location>
        <begin position="96"/>
        <end position="274"/>
    </location>
</feature>
<sequence length="394" mass="44249">MKSISKSRQPGASLAHKQPPRIIEFEPIPEDFKPRGKAPYHMDLKDVIPAAAYKAIGETGRLAFHCVGDTGGVKRPEAQAMVASGMEHSLETDRMHPVFCYHLGDVVYYTGEVAEYWPQFYEPYEHYPLPIVAIPGNHDGELTTRESISLLGFYENFLAEAPDTFTHESHDSGRPAMHQPWFYWTLITPFATIIGLYTNVPEHGKISPEQRAWFHNEMKAADKSKAVIVALHHPVYSFDKYHSGSSTMATELQDAINTSRRVPNMVLTAHVHNYQRIEKTIGGHSIPFFVIGNGGYWNLHYLASQPGYTDPETGAKLIQAIDSRHGFMTFELSQKVINGHFTTVPRPQESWSDPNGYNDKFDVFSYSALPMFLKDGETAELLPSDGSHVEPNIG</sequence>
<name>A0ABT8STY9_9HYPH</name>
<dbReference type="PANTHER" id="PTHR22953:SF153">
    <property type="entry name" value="PURPLE ACID PHOSPHATASE"/>
    <property type="match status" value="1"/>
</dbReference>
<evidence type="ECO:0000256" key="1">
    <source>
        <dbReference type="ARBA" id="ARBA00022729"/>
    </source>
</evidence>
<dbReference type="EMBL" id="JAUKWQ010000001">
    <property type="protein sequence ID" value="MDO1581599.1"/>
    <property type="molecule type" value="Genomic_DNA"/>
</dbReference>
<feature type="region of interest" description="Disordered" evidence="2">
    <location>
        <begin position="1"/>
        <end position="20"/>
    </location>
</feature>
<reference evidence="4" key="2">
    <citation type="submission" date="2023-07" db="EMBL/GenBank/DDBJ databases">
        <authorList>
            <person name="Sun H."/>
        </authorList>
    </citation>
    <scope>NUCLEOTIDE SEQUENCE</scope>
    <source>
        <strain evidence="4">05753</strain>
    </source>
</reference>
<protein>
    <submittedName>
        <fullName evidence="4">Metallophosphoesterase</fullName>
    </submittedName>
</protein>
<dbReference type="InterPro" id="IPR004843">
    <property type="entry name" value="Calcineurin-like_PHP"/>
</dbReference>
<dbReference type="Pfam" id="PF00149">
    <property type="entry name" value="Metallophos"/>
    <property type="match status" value="1"/>
</dbReference>
<evidence type="ECO:0000313" key="4">
    <source>
        <dbReference type="EMBL" id="MDO1581599.1"/>
    </source>
</evidence>
<proteinExistence type="predicted"/>
<dbReference type="InterPro" id="IPR039331">
    <property type="entry name" value="PAPs-like"/>
</dbReference>
<accession>A0ABT8STY9</accession>
<dbReference type="Gene3D" id="3.60.21.10">
    <property type="match status" value="1"/>
</dbReference>
<evidence type="ECO:0000259" key="3">
    <source>
        <dbReference type="Pfam" id="PF00149"/>
    </source>
</evidence>
<keyword evidence="5" id="KW-1185">Reference proteome</keyword>
<organism evidence="4 5">
    <name type="scientific">Rhizobium oryzicola</name>
    <dbReference type="NCBI Taxonomy" id="1232668"/>
    <lineage>
        <taxon>Bacteria</taxon>
        <taxon>Pseudomonadati</taxon>
        <taxon>Pseudomonadota</taxon>
        <taxon>Alphaproteobacteria</taxon>
        <taxon>Hyphomicrobiales</taxon>
        <taxon>Rhizobiaceae</taxon>
        <taxon>Rhizobium/Agrobacterium group</taxon>
        <taxon>Rhizobium</taxon>
    </lineage>
</organism>